<proteinExistence type="predicted"/>
<protein>
    <submittedName>
        <fullName evidence="2">Uncharacterized protein</fullName>
    </submittedName>
</protein>
<reference evidence="2 3" key="1">
    <citation type="submission" date="2023-07" db="EMBL/GenBank/DDBJ databases">
        <title>Closed genome sequence of Methanosarcinaceae archaeon Am2.</title>
        <authorList>
            <person name="Poehlein A."/>
            <person name="Protasov E."/>
            <person name="Platt K."/>
            <person name="Reeh H."/>
            <person name="Daniel R."/>
            <person name="Brune A."/>
        </authorList>
    </citation>
    <scope>NUCLEOTIDE SEQUENCE [LARGE SCALE GENOMIC DNA]</scope>
    <source>
        <strain evidence="2 3">Am2</strain>
    </source>
</reference>
<dbReference type="GeneID" id="89229053"/>
<sequence length="323" mass="37817">MNFLIYGVFLISLIPGIYFSTKKDFLVVFNEKYDVFWIKLVYTIPVFSMTTAFLSFSVYTFNPNYFVNLENITLFYGFLSMALSMTISLLLILIVNKFVIRNDEEIRIDNEIESREYVFYICCQYKKHYNFGGKTDGTKFSYPKRENRGLLIGIQMEDMIIDFKKLKGIDYALTYNGEIIVSEKALDVLHKYNLSGFQIRPVRNKKKNAIEKVKYFQLLATHLMPPVRPETEVYGTRYLMGDDVLVIDSVSYSQSDTMNALDFNLTFEYFGNDANKPYTPQRFWIITKKARDILILELNQDFDDFKPVILVDDEKKNDEKSGS</sequence>
<name>A0AA96ZWI6_9EURY</name>
<keyword evidence="3" id="KW-1185">Reference proteome</keyword>
<accession>A0AA96ZWI6</accession>
<dbReference type="Proteomes" id="UP001304970">
    <property type="component" value="Chromosome"/>
</dbReference>
<dbReference type="EMBL" id="CP131061">
    <property type="protein sequence ID" value="WNY27814.1"/>
    <property type="molecule type" value="Genomic_DNA"/>
</dbReference>
<feature type="transmembrane region" description="Helical" evidence="1">
    <location>
        <begin position="73"/>
        <end position="95"/>
    </location>
</feature>
<dbReference type="AlphaFoldDB" id="A0AA96ZWI6"/>
<evidence type="ECO:0000256" key="1">
    <source>
        <dbReference type="SAM" id="Phobius"/>
    </source>
</evidence>
<keyword evidence="1" id="KW-0472">Membrane</keyword>
<keyword evidence="1" id="KW-0812">Transmembrane</keyword>
<evidence type="ECO:0000313" key="3">
    <source>
        <dbReference type="Proteomes" id="UP001304970"/>
    </source>
</evidence>
<keyword evidence="1" id="KW-1133">Transmembrane helix</keyword>
<feature type="transmembrane region" description="Helical" evidence="1">
    <location>
        <begin position="35"/>
        <end position="61"/>
    </location>
</feature>
<dbReference type="RefSeq" id="WP_338097772.1">
    <property type="nucleotide sequence ID" value="NZ_CP131061.1"/>
</dbReference>
<gene>
    <name evidence="2" type="ORF">MsAm2_16280</name>
</gene>
<organism evidence="2 3">
    <name type="scientific">Methanolapillus ohkumae</name>
    <dbReference type="NCBI Taxonomy" id="3028298"/>
    <lineage>
        <taxon>Archaea</taxon>
        <taxon>Methanobacteriati</taxon>
        <taxon>Methanobacteriota</taxon>
        <taxon>Stenosarchaea group</taxon>
        <taxon>Methanomicrobia</taxon>
        <taxon>Methanosarcinales</taxon>
        <taxon>Methanosarcinaceae</taxon>
        <taxon>Methanolapillus</taxon>
    </lineage>
</organism>
<evidence type="ECO:0000313" key="2">
    <source>
        <dbReference type="EMBL" id="WNY27814.1"/>
    </source>
</evidence>